<dbReference type="Pfam" id="PF04479">
    <property type="entry name" value="RTA1"/>
    <property type="match status" value="2"/>
</dbReference>
<feature type="transmembrane region" description="Helical" evidence="5">
    <location>
        <begin position="28"/>
        <end position="48"/>
    </location>
</feature>
<organism evidence="6 7">
    <name type="scientific">Rhizoctonia solani</name>
    <dbReference type="NCBI Taxonomy" id="456999"/>
    <lineage>
        <taxon>Eukaryota</taxon>
        <taxon>Fungi</taxon>
        <taxon>Dikarya</taxon>
        <taxon>Basidiomycota</taxon>
        <taxon>Agaricomycotina</taxon>
        <taxon>Agaricomycetes</taxon>
        <taxon>Cantharellales</taxon>
        <taxon>Ceratobasidiaceae</taxon>
        <taxon>Rhizoctonia</taxon>
    </lineage>
</organism>
<dbReference type="PANTHER" id="PTHR31465">
    <property type="entry name" value="PROTEIN RTA1-RELATED"/>
    <property type="match status" value="1"/>
</dbReference>
<evidence type="ECO:0000256" key="4">
    <source>
        <dbReference type="ARBA" id="ARBA00023136"/>
    </source>
</evidence>
<comment type="caution">
    <text evidence="6">The sequence shown here is derived from an EMBL/GenBank/DDBJ whole genome shotgun (WGS) entry which is preliminary data.</text>
</comment>
<feature type="transmembrane region" description="Helical" evidence="5">
    <location>
        <begin position="293"/>
        <end position="311"/>
    </location>
</feature>
<feature type="transmembrane region" description="Helical" evidence="5">
    <location>
        <begin position="216"/>
        <end position="233"/>
    </location>
</feature>
<keyword evidence="4 5" id="KW-0472">Membrane</keyword>
<proteinExistence type="predicted"/>
<feature type="transmembrane region" description="Helical" evidence="5">
    <location>
        <begin position="253"/>
        <end position="273"/>
    </location>
</feature>
<evidence type="ECO:0000313" key="6">
    <source>
        <dbReference type="EMBL" id="CAE6428351.1"/>
    </source>
</evidence>
<name>A0A8H3ALW5_9AGAM</name>
<keyword evidence="3 5" id="KW-1133">Transmembrane helix</keyword>
<feature type="transmembrane region" description="Helical" evidence="5">
    <location>
        <begin position="55"/>
        <end position="77"/>
    </location>
</feature>
<dbReference type="EMBL" id="CAJMWY010000330">
    <property type="protein sequence ID" value="CAE6428351.1"/>
    <property type="molecule type" value="Genomic_DNA"/>
</dbReference>
<evidence type="ECO:0000256" key="3">
    <source>
        <dbReference type="ARBA" id="ARBA00022989"/>
    </source>
</evidence>
<feature type="transmembrane region" description="Helical" evidence="5">
    <location>
        <begin position="89"/>
        <end position="111"/>
    </location>
</feature>
<keyword evidence="2 5" id="KW-0812">Transmembrane</keyword>
<reference evidence="6" key="1">
    <citation type="submission" date="2021-01" db="EMBL/GenBank/DDBJ databases">
        <authorList>
            <person name="Kaushik A."/>
        </authorList>
    </citation>
    <scope>NUCLEOTIDE SEQUENCE</scope>
    <source>
        <strain evidence="6">AG4-RS23</strain>
    </source>
</reference>
<dbReference type="GO" id="GO:0005886">
    <property type="term" value="C:plasma membrane"/>
    <property type="evidence" value="ECO:0007669"/>
    <property type="project" value="TreeGrafter"/>
</dbReference>
<evidence type="ECO:0000256" key="1">
    <source>
        <dbReference type="ARBA" id="ARBA00004141"/>
    </source>
</evidence>
<evidence type="ECO:0000256" key="5">
    <source>
        <dbReference type="SAM" id="Phobius"/>
    </source>
</evidence>
<protein>
    <recommendedName>
        <fullName evidence="8">RTA1-domain-containing protein</fullName>
    </recommendedName>
</protein>
<accession>A0A8H3ALW5</accession>
<comment type="subcellular location">
    <subcellularLocation>
        <location evidence="1">Membrane</location>
        <topology evidence="1">Multi-pass membrane protein</topology>
    </subcellularLocation>
</comment>
<feature type="transmembrane region" description="Helical" evidence="5">
    <location>
        <begin position="167"/>
        <end position="195"/>
    </location>
</feature>
<feature type="transmembrane region" description="Helical" evidence="5">
    <location>
        <begin position="132"/>
        <end position="155"/>
    </location>
</feature>
<gene>
    <name evidence="6" type="ORF">RDB_LOCUS22839</name>
</gene>
<dbReference type="InterPro" id="IPR007568">
    <property type="entry name" value="RTA1"/>
</dbReference>
<evidence type="ECO:0000256" key="2">
    <source>
        <dbReference type="ARBA" id="ARBA00022692"/>
    </source>
</evidence>
<evidence type="ECO:0000313" key="7">
    <source>
        <dbReference type="Proteomes" id="UP000663861"/>
    </source>
</evidence>
<dbReference type="GO" id="GO:0000324">
    <property type="term" value="C:fungal-type vacuole"/>
    <property type="evidence" value="ECO:0007669"/>
    <property type="project" value="TreeGrafter"/>
</dbReference>
<dbReference type="Proteomes" id="UP000663861">
    <property type="component" value="Unassembled WGS sequence"/>
</dbReference>
<dbReference type="PANTHER" id="PTHR31465:SF9">
    <property type="entry name" value="SPHINGOID LONG-CHAIN BASE TRANSPORTER RSB1"/>
    <property type="match status" value="1"/>
</dbReference>
<dbReference type="AlphaFoldDB" id="A0A8H3ALW5"/>
<evidence type="ECO:0008006" key="8">
    <source>
        <dbReference type="Google" id="ProtNLM"/>
    </source>
</evidence>
<sequence>MSLTLVNATVTAPSPEQGDGNPFNYVPTSWVCILFIILFSLTTVVHVLQAFWLKVWYMLPTLALCGLVETIGWAGRYWGHKNPYNRSPFLMQICTTIMAPSFMTAAMFLVLPRIVSELGQEYSRMSPRLYPIIFLTADVGALLLQAIGGAVASSATTLEGANRGGNIMLAGIVIQLAAVTLFDLLSIEFVARYALGRPAYRTSVDHEQKHTIPKRVALMLLGVGIASVFILIRSVYRTTSVDHEQKHTIPKRVALMLLGVGIASVFILIRSVYRTIELTDGWNGRIISTEKWFNWFDGGAVVAAMATFNVFHPGLLIKNYGNKLLKFGRRPTHELESQEQKLPDQI</sequence>